<feature type="domain" description="GAF" evidence="2">
    <location>
        <begin position="188"/>
        <end position="273"/>
    </location>
</feature>
<dbReference type="SUPFAM" id="SSF55781">
    <property type="entry name" value="GAF domain-like"/>
    <property type="match status" value="1"/>
</dbReference>
<dbReference type="AlphaFoldDB" id="A0A2T4TVW9"/>
<gene>
    <name evidence="3" type="ORF">CLG94_11170</name>
</gene>
<feature type="transmembrane region" description="Helical" evidence="1">
    <location>
        <begin position="50"/>
        <end position="69"/>
    </location>
</feature>
<dbReference type="Pfam" id="PF01590">
    <property type="entry name" value="GAF"/>
    <property type="match status" value="1"/>
</dbReference>
<dbReference type="Proteomes" id="UP000241436">
    <property type="component" value="Unassembled WGS sequence"/>
</dbReference>
<dbReference type="RefSeq" id="WP_107563573.1">
    <property type="nucleotide sequence ID" value="NZ_NVQC01000028.1"/>
</dbReference>
<name>A0A2T4TVW9_9BACT</name>
<comment type="caution">
    <text evidence="3">The sequence shown here is derived from an EMBL/GenBank/DDBJ whole genome shotgun (WGS) entry which is preliminary data.</text>
</comment>
<accession>A0A2T4TVW9</accession>
<evidence type="ECO:0000256" key="1">
    <source>
        <dbReference type="SAM" id="Phobius"/>
    </source>
</evidence>
<feature type="transmembrane region" description="Helical" evidence="1">
    <location>
        <begin position="20"/>
        <end position="38"/>
    </location>
</feature>
<dbReference type="EMBL" id="NVQC01000028">
    <property type="protein sequence ID" value="PTL35252.1"/>
    <property type="molecule type" value="Genomic_DNA"/>
</dbReference>
<keyword evidence="1" id="KW-0812">Transmembrane</keyword>
<evidence type="ECO:0000313" key="4">
    <source>
        <dbReference type="Proteomes" id="UP000241436"/>
    </source>
</evidence>
<keyword evidence="1" id="KW-1133">Transmembrane helix</keyword>
<reference evidence="3 4" key="1">
    <citation type="submission" date="2017-09" db="EMBL/GenBank/DDBJ databases">
        <title>Bloom of a denitrifying methanotroph, Candidatus Methylomirabilis limnetica, in a deep stratified lake.</title>
        <authorList>
            <person name="Graf J.S."/>
            <person name="Marchant H.K."/>
            <person name="Tienken D."/>
            <person name="Hach P.F."/>
            <person name="Brand A."/>
            <person name="Schubert C.J."/>
            <person name="Kuypers M.M."/>
            <person name="Milucka J."/>
        </authorList>
    </citation>
    <scope>NUCLEOTIDE SEQUENCE [LARGE SCALE GENOMIC DNA]</scope>
    <source>
        <strain evidence="3 4">Zug</strain>
    </source>
</reference>
<proteinExistence type="predicted"/>
<evidence type="ECO:0000259" key="2">
    <source>
        <dbReference type="Pfam" id="PF01590"/>
    </source>
</evidence>
<sequence>MHIEIRTPEQKFPENQLYGFFFQFVLVAIPLGLGIWRSQIDSARSPNEAVAFWTCIILYFFVIFPFSHFKRRKMQATANQSTLDQINTHLKLVNDVLMDLRAVLVSVRRLTNNTMYGLERFFAGQPTLMEIVEHARFNYAEIVEVILKEVFWVVAKGNRDLNIHLTVGFLMPIGQKLQVVAYVNSDNSPSSNREGFILNEGCAGTCWAEKAIVVVPDVRKDDLHGLTSKSQRHHRIKSIACFPVMFTDKLDKSQEFVGVLSLDCDVADYFRDEARFKEAVRTTLEPFFALIRFTYRLHLLLSKALPATQNAKEVSLETGGVHGSKG</sequence>
<protein>
    <recommendedName>
        <fullName evidence="2">GAF domain-containing protein</fullName>
    </recommendedName>
</protein>
<dbReference type="InterPro" id="IPR003018">
    <property type="entry name" value="GAF"/>
</dbReference>
<reference evidence="4" key="2">
    <citation type="journal article" date="2018" name="Environ. Microbiol.">
        <title>Bloom of a denitrifying methanotroph, 'Candidatus Methylomirabilis limnetica', in a deep stratified lake.</title>
        <authorList>
            <person name="Graf J.S."/>
            <person name="Mayr M.J."/>
            <person name="Marchant H.K."/>
            <person name="Tienken D."/>
            <person name="Hach P.F."/>
            <person name="Brand A."/>
            <person name="Schubert C.J."/>
            <person name="Kuypers M.M."/>
            <person name="Milucka J."/>
        </authorList>
    </citation>
    <scope>NUCLEOTIDE SEQUENCE [LARGE SCALE GENOMIC DNA]</scope>
    <source>
        <strain evidence="4">Zug</strain>
    </source>
</reference>
<organism evidence="3 4">
    <name type="scientific">Candidatus Methylomirabilis limnetica</name>
    <dbReference type="NCBI Taxonomy" id="2033718"/>
    <lineage>
        <taxon>Bacteria</taxon>
        <taxon>Candidatus Methylomirabilota</taxon>
        <taxon>Candidatus Methylomirabilia</taxon>
        <taxon>Candidatus Methylomirabilales</taxon>
        <taxon>Candidatus Methylomirabilaceae</taxon>
        <taxon>Candidatus Methylomirabilis</taxon>
    </lineage>
</organism>
<keyword evidence="1" id="KW-0472">Membrane</keyword>
<evidence type="ECO:0000313" key="3">
    <source>
        <dbReference type="EMBL" id="PTL35252.1"/>
    </source>
</evidence>
<keyword evidence="4" id="KW-1185">Reference proteome</keyword>
<dbReference type="InterPro" id="IPR029016">
    <property type="entry name" value="GAF-like_dom_sf"/>
</dbReference>
<dbReference type="Gene3D" id="3.30.450.40">
    <property type="match status" value="1"/>
</dbReference>